<feature type="binding site" evidence="6">
    <location>
        <position position="256"/>
    </location>
    <ligand>
        <name>CoA</name>
        <dbReference type="ChEBI" id="CHEBI:57287"/>
    </ligand>
</feature>
<dbReference type="FunFam" id="3.40.47.10:FF:000008">
    <property type="entry name" value="3-hydroxy-3-methylglutaryl coenzyme A synthase"/>
    <property type="match status" value="1"/>
</dbReference>
<dbReference type="InterPro" id="IPR009029">
    <property type="entry name" value="HMG_CoA_Rdtase_sub-bd_dom_sf"/>
</dbReference>
<dbReference type="NCBIfam" id="TIGR00532">
    <property type="entry name" value="HMG_CoA_R_NAD"/>
    <property type="match status" value="1"/>
</dbReference>
<dbReference type="InterPro" id="IPR013528">
    <property type="entry name" value="HMG_CoA_synth_N"/>
</dbReference>
<name>A0A0V0QKV5_PSEPJ</name>
<dbReference type="InterPro" id="IPR009023">
    <property type="entry name" value="HMG_CoA_Rdtase_NAD(P)-bd_sf"/>
</dbReference>
<dbReference type="GO" id="GO:0004421">
    <property type="term" value="F:hydroxymethylglutaryl-CoA synthase activity"/>
    <property type="evidence" value="ECO:0007669"/>
    <property type="project" value="InterPro"/>
</dbReference>
<dbReference type="GO" id="GO:0015936">
    <property type="term" value="P:coenzyme A metabolic process"/>
    <property type="evidence" value="ECO:0007669"/>
    <property type="project" value="InterPro"/>
</dbReference>
<evidence type="ECO:0000256" key="5">
    <source>
        <dbReference type="PIRSR" id="PIRSR610122-1"/>
    </source>
</evidence>
<evidence type="ECO:0000256" key="3">
    <source>
        <dbReference type="ARBA" id="ARBA00022679"/>
    </source>
</evidence>
<comment type="similarity">
    <text evidence="2">Belongs to the HMG-CoA reductase family.</text>
</comment>
<dbReference type="SUPFAM" id="SSF55035">
    <property type="entry name" value="NAD-binding domain of HMG-CoA reductase"/>
    <property type="match status" value="1"/>
</dbReference>
<evidence type="ECO:0000256" key="4">
    <source>
        <dbReference type="ARBA" id="ARBA00023002"/>
    </source>
</evidence>
<reference evidence="9 10" key="1">
    <citation type="journal article" date="2015" name="Sci. Rep.">
        <title>Genome of the facultative scuticociliatosis pathogen Pseudocohnilembus persalinus provides insight into its virulence through horizontal gene transfer.</title>
        <authorList>
            <person name="Xiong J."/>
            <person name="Wang G."/>
            <person name="Cheng J."/>
            <person name="Tian M."/>
            <person name="Pan X."/>
            <person name="Warren A."/>
            <person name="Jiang C."/>
            <person name="Yuan D."/>
            <person name="Miao W."/>
        </authorList>
    </citation>
    <scope>NUCLEOTIDE SEQUENCE [LARGE SCALE GENOMIC DNA]</scope>
    <source>
        <strain evidence="9">36N120E</strain>
    </source>
</reference>
<dbReference type="InterPro" id="IPR002202">
    <property type="entry name" value="HMG_CoA_Rdtase"/>
</dbReference>
<dbReference type="Gene3D" id="1.10.8.660">
    <property type="match status" value="1"/>
</dbReference>
<evidence type="ECO:0000256" key="2">
    <source>
        <dbReference type="ARBA" id="ARBA00007661"/>
    </source>
</evidence>
<feature type="binding site" evidence="6">
    <location>
        <position position="252"/>
    </location>
    <ligand>
        <name>CoA</name>
        <dbReference type="ChEBI" id="CHEBI:57287"/>
    </ligand>
</feature>
<dbReference type="GO" id="GO:0010142">
    <property type="term" value="P:farnesyl diphosphate biosynthetic process, mevalonate pathway"/>
    <property type="evidence" value="ECO:0007669"/>
    <property type="project" value="InterPro"/>
</dbReference>
<dbReference type="PANTHER" id="PTHR43323:SF2">
    <property type="entry name" value="HYDROXYMETHYLGLUTARYL-COA SYNTHASE"/>
    <property type="match status" value="1"/>
</dbReference>
<evidence type="ECO:0000313" key="9">
    <source>
        <dbReference type="EMBL" id="KRX02696.1"/>
    </source>
</evidence>
<keyword evidence="10" id="KW-1185">Reference proteome</keyword>
<dbReference type="Pfam" id="PF08540">
    <property type="entry name" value="HMG_CoA_synt_C"/>
    <property type="match status" value="1"/>
</dbReference>
<feature type="active site" description="Acyl-thioester intermediate" evidence="5">
    <location>
        <position position="118"/>
    </location>
</feature>
<feature type="active site" description="Proton donor/acceptor" evidence="5">
    <location>
        <position position="247"/>
    </location>
</feature>
<dbReference type="SUPFAM" id="SSF56542">
    <property type="entry name" value="Substrate-binding domain of HMG-CoA reductase"/>
    <property type="match status" value="1"/>
</dbReference>
<gene>
    <name evidence="9" type="ORF">PPERSA_01813</name>
</gene>
<feature type="active site" description="Proton donor/acceptor" evidence="5">
    <location>
        <position position="84"/>
    </location>
</feature>
<comment type="caution">
    <text evidence="9">The sequence shown here is derived from an EMBL/GenBank/DDBJ whole genome shotgun (WGS) entry which is preliminary data.</text>
</comment>
<dbReference type="OMA" id="QRIRIPC"/>
<dbReference type="Pfam" id="PF01154">
    <property type="entry name" value="HMG_CoA_synt_N"/>
    <property type="match status" value="1"/>
</dbReference>
<feature type="domain" description="Hydroxymethylglutaryl-coenzyme A synthase N-terminal" evidence="7">
    <location>
        <begin position="3"/>
        <end position="175"/>
    </location>
</feature>
<dbReference type="SUPFAM" id="SSF53901">
    <property type="entry name" value="Thiolase-like"/>
    <property type="match status" value="2"/>
</dbReference>
<dbReference type="InterPro" id="IPR004553">
    <property type="entry name" value="HMG_CoA_Rdtase_bac-typ"/>
</dbReference>
<evidence type="ECO:0000313" key="10">
    <source>
        <dbReference type="Proteomes" id="UP000054937"/>
    </source>
</evidence>
<keyword evidence="3" id="KW-0808">Transferase</keyword>
<dbReference type="InterPro" id="IPR013746">
    <property type="entry name" value="HMG_CoA_synt_C_dom"/>
</dbReference>
<dbReference type="InterPro" id="IPR023074">
    <property type="entry name" value="HMG_CoA_Rdtase_cat_sf"/>
</dbReference>
<dbReference type="InParanoid" id="A0A0V0QKV5"/>
<dbReference type="CDD" id="cd00827">
    <property type="entry name" value="init_cond_enzymes"/>
    <property type="match status" value="1"/>
</dbReference>
<feature type="binding site" evidence="6">
    <location>
        <position position="209"/>
    </location>
    <ligand>
        <name>CoA</name>
        <dbReference type="ChEBI" id="CHEBI:57287"/>
    </ligand>
</feature>
<proteinExistence type="inferred from homology"/>
<evidence type="ECO:0000256" key="1">
    <source>
        <dbReference type="ARBA" id="ARBA00007061"/>
    </source>
</evidence>
<feature type="domain" description="Hydroxymethylglutaryl-coenzyme A synthase C-terminal" evidence="8">
    <location>
        <begin position="178"/>
        <end position="436"/>
    </location>
</feature>
<organism evidence="9 10">
    <name type="scientific">Pseudocohnilembus persalinus</name>
    <name type="common">Ciliate</name>
    <dbReference type="NCBI Taxonomy" id="266149"/>
    <lineage>
        <taxon>Eukaryota</taxon>
        <taxon>Sar</taxon>
        <taxon>Alveolata</taxon>
        <taxon>Ciliophora</taxon>
        <taxon>Intramacronucleata</taxon>
        <taxon>Oligohymenophorea</taxon>
        <taxon>Scuticociliatia</taxon>
        <taxon>Philasterida</taxon>
        <taxon>Pseudocohnilembidae</taxon>
        <taxon>Pseudocohnilembus</taxon>
    </lineage>
</organism>
<evidence type="ECO:0000256" key="6">
    <source>
        <dbReference type="PIRSR" id="PIRSR610122-2"/>
    </source>
</evidence>
<dbReference type="OrthoDB" id="293016at2759"/>
<dbReference type="Pfam" id="PF00368">
    <property type="entry name" value="HMG-CoA_red"/>
    <property type="match status" value="1"/>
</dbReference>
<dbReference type="InterPro" id="IPR016039">
    <property type="entry name" value="Thiolase-like"/>
</dbReference>
<comment type="similarity">
    <text evidence="1">Belongs to the thiolase-like superfamily. HMG-CoA synthase family.</text>
</comment>
<dbReference type="NCBIfam" id="TIGR01833">
    <property type="entry name" value="HMG-CoA-S_euk"/>
    <property type="match status" value="1"/>
</dbReference>
<evidence type="ECO:0000259" key="7">
    <source>
        <dbReference type="Pfam" id="PF01154"/>
    </source>
</evidence>
<dbReference type="GO" id="GO:0006084">
    <property type="term" value="P:acetyl-CoA metabolic process"/>
    <property type="evidence" value="ECO:0007669"/>
    <property type="project" value="InterPro"/>
</dbReference>
<evidence type="ECO:0000259" key="8">
    <source>
        <dbReference type="Pfam" id="PF08540"/>
    </source>
</evidence>
<dbReference type="CDD" id="cd00644">
    <property type="entry name" value="HMG-CoA_reductase_classII"/>
    <property type="match status" value="1"/>
</dbReference>
<dbReference type="EMBL" id="LDAU01000153">
    <property type="protein sequence ID" value="KRX02696.1"/>
    <property type="molecule type" value="Genomic_DNA"/>
</dbReference>
<sequence>MRAQNVGIHAVEVYFPKTYIKQEELETYNQVGKGKYTAGLLQTEMAFVKEFEDINSITMTVVQNLMEKYNIDPKQIGSLQIGTETLIDKAKSIKTNLMQLFKTHGNHDIEGVTNINACYGGTAALFNSFAWLESSAWDGRLGIVVMTDIAVYKKGPARPTGGAGCIALLVGPNAPITIEPLRATFMDHTYDFYKPDPRSEFPTVDGKISIGCYVNAIDQCYTTLKQKQKKLGQKEVTIKDFDFGCFHAPFGKMVQKAFFKLVYRDMLSGDIQVDQKVMEDLKNQPYDSKIVQQHISSVYKPLWESKVKPTLSLGSRIGNIYTGSLYAGLASLISNVQQLQNKRIFMFSYGSGLCSSMFFLRVNQNLGHIAQQIQMYPRLDSRIKYEIEPFEQLMAIRESKYGHGDFQTQVNLDELEEGAYYLVSCDKQFRRTYARKPVNPNRRVQKLEIQTSQNHIFSEIQTQQQLSQKRPEVLIEEQQQQSGASRLSLINSDVKNSQQSRSKSPDHSKIWNGFYKKTMKERLDLIQKVDSDLETSEYLTGGLELMKADVMVENCVGKIAIPMGLGLNFNINGKQLQVPMAIEEPSVVAAASSAGKFVSEFGSGFKTSSSDPIMIGQIQLLDVESSLQLQKLENQKQQIIAKANEFCQNMVKRGGGVKDLRVRLLDSSTQNIKSTGLYEVSMMGVVDLFVDVCDSMGANIINTICEGIAPYLQQLSGARVGIKILSNLCVNRKAVSEFIIPVKNMAWKSASGEEVAKKIIESYRFAQLDPFRASTHNKGVMNGIDAVAIALGQDWRSIEASCHAFASTANSTYQPLTHYEIIKIDDEICFKGSLEVPISVGTRGGVIDNNKIYESNLRLLGYPNAQTLSEIMVCVGLAQNFAALRALAVEGIQRGHMSLHAKNIAISAGVPAHLAEDAARFMKKRGKITSDVAKDYIRAYDLFGSVRKNNQNLSNRKEVLSTFFVELQIPKMDESVTLHVALDCSTIPVHISMEKEQSLIENTDLHNKIFGVKGYLWLQKMFTSLEMVRIHQNQSQQQKTIVPKMKLISILIDLIISNMLNYAPQQTKILLEKIHNNSTEEARSLIHNTSDMTIKYGLSLLQELIHIFHYNIEQNTSNLFLRNELISELYKICASQVQAEQLWKQVQNQIKQQQQTPIYFEQYEQFFEFRKKRLCATMMLLCDCLDLNENEINAEQIDTLKQLGNIYEIEMTFAHDLTRWDPMNVLRDMNTYTFYLKYQQKLNTAEATSQQQIDQFVQNCQEMIRQQKNKLDMNPKFNDELRKLAQTTSKVIKDYYNISTYKFNHFNAINNTQIKPRL</sequence>
<protein>
    <submittedName>
        <fullName evidence="9">Thiolase-like protein</fullName>
    </submittedName>
</protein>
<dbReference type="PROSITE" id="PS50065">
    <property type="entry name" value="HMG_COA_REDUCTASE_4"/>
    <property type="match status" value="1"/>
</dbReference>
<dbReference type="Gene3D" id="3.90.770.10">
    <property type="entry name" value="3-hydroxy-3-methylglutaryl-coenzyme A Reductase, Chain A, domain 2"/>
    <property type="match status" value="2"/>
</dbReference>
<dbReference type="PANTHER" id="PTHR43323">
    <property type="entry name" value="3-HYDROXY-3-METHYLGLUTARYL COENZYME A SYNTHASE"/>
    <property type="match status" value="1"/>
</dbReference>
<dbReference type="Gene3D" id="3.40.47.10">
    <property type="match status" value="1"/>
</dbReference>
<dbReference type="InterPro" id="IPR010122">
    <property type="entry name" value="HMG_CoA_synthase_euk"/>
</dbReference>
<dbReference type="Proteomes" id="UP000054937">
    <property type="component" value="Unassembled WGS sequence"/>
</dbReference>
<accession>A0A0V0QKV5</accession>
<dbReference type="GO" id="GO:0004420">
    <property type="term" value="F:hydroxymethylglutaryl-CoA reductase (NADPH) activity"/>
    <property type="evidence" value="ECO:0007669"/>
    <property type="project" value="InterPro"/>
</dbReference>
<keyword evidence="4" id="KW-0560">Oxidoreductase</keyword>